<keyword evidence="3" id="KW-1185">Reference proteome</keyword>
<sequence length="104" mass="11487">MAAVMFFSCKPAGSVEMLILGRLLAGLSAAFLGTVIWLVKPSFWGLPWIQDCNVAFTLTPYCEWLSLPFSIHIYPTPFWLGGILWGSIDSSPCKEVQLGLFLDS</sequence>
<reference evidence="2" key="1">
    <citation type="submission" date="2022-03" db="EMBL/GenBank/DDBJ databases">
        <authorList>
            <person name="Sayadi A."/>
        </authorList>
    </citation>
    <scope>NUCLEOTIDE SEQUENCE</scope>
</reference>
<evidence type="ECO:0000256" key="1">
    <source>
        <dbReference type="SAM" id="Phobius"/>
    </source>
</evidence>
<proteinExistence type="predicted"/>
<protein>
    <submittedName>
        <fullName evidence="2">Uncharacterized protein</fullName>
    </submittedName>
</protein>
<comment type="caution">
    <text evidence="2">The sequence shown here is derived from an EMBL/GenBank/DDBJ whole genome shotgun (WGS) entry which is preliminary data.</text>
</comment>
<name>A0A9P0QEA7_ACAOB</name>
<keyword evidence="1" id="KW-1133">Transmembrane helix</keyword>
<dbReference type="OrthoDB" id="4540492at2759"/>
<feature type="transmembrane region" description="Helical" evidence="1">
    <location>
        <begin position="20"/>
        <end position="39"/>
    </location>
</feature>
<dbReference type="EMBL" id="CAKOFQ010009594">
    <property type="protein sequence ID" value="CAH2018079.1"/>
    <property type="molecule type" value="Genomic_DNA"/>
</dbReference>
<accession>A0A9P0QEA7</accession>
<keyword evidence="1" id="KW-0812">Transmembrane</keyword>
<evidence type="ECO:0000313" key="2">
    <source>
        <dbReference type="EMBL" id="CAH2018079.1"/>
    </source>
</evidence>
<dbReference type="AlphaFoldDB" id="A0A9P0QEA7"/>
<dbReference type="Proteomes" id="UP001152888">
    <property type="component" value="Unassembled WGS sequence"/>
</dbReference>
<keyword evidence="1" id="KW-0472">Membrane</keyword>
<gene>
    <name evidence="2" type="ORF">ACAOBT_LOCUS36411</name>
</gene>
<organism evidence="2 3">
    <name type="scientific">Acanthoscelides obtectus</name>
    <name type="common">Bean weevil</name>
    <name type="synonym">Bruchus obtectus</name>
    <dbReference type="NCBI Taxonomy" id="200917"/>
    <lineage>
        <taxon>Eukaryota</taxon>
        <taxon>Metazoa</taxon>
        <taxon>Ecdysozoa</taxon>
        <taxon>Arthropoda</taxon>
        <taxon>Hexapoda</taxon>
        <taxon>Insecta</taxon>
        <taxon>Pterygota</taxon>
        <taxon>Neoptera</taxon>
        <taxon>Endopterygota</taxon>
        <taxon>Coleoptera</taxon>
        <taxon>Polyphaga</taxon>
        <taxon>Cucujiformia</taxon>
        <taxon>Chrysomeloidea</taxon>
        <taxon>Chrysomelidae</taxon>
        <taxon>Bruchinae</taxon>
        <taxon>Bruchini</taxon>
        <taxon>Acanthoscelides</taxon>
    </lineage>
</organism>
<evidence type="ECO:0000313" key="3">
    <source>
        <dbReference type="Proteomes" id="UP001152888"/>
    </source>
</evidence>